<name>A0A075RB93_BRELA</name>
<keyword evidence="1" id="KW-1133">Transmembrane helix</keyword>
<keyword evidence="1" id="KW-0472">Membrane</keyword>
<evidence type="ECO:0000259" key="2">
    <source>
        <dbReference type="Pfam" id="PF04892"/>
    </source>
</evidence>
<dbReference type="KEGG" id="blr:BRLA_c042280"/>
<dbReference type="eggNOG" id="COG5652">
    <property type="taxonomic scope" value="Bacteria"/>
</dbReference>
<gene>
    <name evidence="3" type="ORF">BRLA_c042280</name>
</gene>
<feature type="transmembrane region" description="Helical" evidence="1">
    <location>
        <begin position="104"/>
        <end position="120"/>
    </location>
</feature>
<evidence type="ECO:0000256" key="1">
    <source>
        <dbReference type="SAM" id="Phobius"/>
    </source>
</evidence>
<proteinExistence type="predicted"/>
<dbReference type="EMBL" id="CP007806">
    <property type="protein sequence ID" value="AIG28503.1"/>
    <property type="molecule type" value="Genomic_DNA"/>
</dbReference>
<reference evidence="3 4" key="1">
    <citation type="journal article" date="2011" name="J. Bacteriol.">
        <title>Genome sequence of Brevibacillus laterosporus LMG 15441, a pathogen of invertebrates.</title>
        <authorList>
            <person name="Djukic M."/>
            <person name="Poehlein A."/>
            <person name="Thurmer A."/>
            <person name="Daniel R."/>
        </authorList>
    </citation>
    <scope>NUCLEOTIDE SEQUENCE [LARGE SCALE GENOMIC DNA]</scope>
    <source>
        <strain evidence="3 4">LMG 15441</strain>
    </source>
</reference>
<keyword evidence="4" id="KW-1185">Reference proteome</keyword>
<dbReference type="AlphaFoldDB" id="A0A075RB93"/>
<sequence>MNRRKGLVYVCILLLALAVQFVFSSQPYGQQDIRGQLKKYLDLHDVQEKVGNISFQYVNKEVSFENNGVEGVLEFFIRKGGHFFGFMFIGIMLFQAIRYFSSPAYSLPWSLFLSLFLGVLDEWHQSFTPDRSALVTDVVLDFSGAFIGIIFLFVYTIFRKKQKSLKML</sequence>
<dbReference type="InterPro" id="IPR016747">
    <property type="entry name" value="Phosphotransbutyrylase"/>
</dbReference>
<dbReference type="RefSeq" id="WP_003334481.1">
    <property type="nucleotide sequence ID" value="NZ_CP007806.1"/>
</dbReference>
<evidence type="ECO:0000313" key="4">
    <source>
        <dbReference type="Proteomes" id="UP000005850"/>
    </source>
</evidence>
<dbReference type="Proteomes" id="UP000005850">
    <property type="component" value="Chromosome"/>
</dbReference>
<accession>A0A075RB93</accession>
<evidence type="ECO:0000313" key="3">
    <source>
        <dbReference type="EMBL" id="AIG28503.1"/>
    </source>
</evidence>
<feature type="transmembrane region" description="Helical" evidence="1">
    <location>
        <begin position="140"/>
        <end position="158"/>
    </location>
</feature>
<keyword evidence="1" id="KW-0812">Transmembrane</keyword>
<protein>
    <submittedName>
        <fullName evidence="3">Putative integral membrane protein</fullName>
    </submittedName>
</protein>
<dbReference type="HOGENOM" id="CLU_096028_1_0_9"/>
<dbReference type="NCBIfam" id="NF037970">
    <property type="entry name" value="vanZ_1"/>
    <property type="match status" value="1"/>
</dbReference>
<feature type="transmembrane region" description="Helical" evidence="1">
    <location>
        <begin position="80"/>
        <end position="97"/>
    </location>
</feature>
<feature type="domain" description="VanZ-like" evidence="2">
    <location>
        <begin position="10"/>
        <end position="153"/>
    </location>
</feature>
<dbReference type="Pfam" id="PF04892">
    <property type="entry name" value="VanZ"/>
    <property type="match status" value="1"/>
</dbReference>
<organism evidence="3 4">
    <name type="scientific">Brevibacillus laterosporus LMG 15441</name>
    <dbReference type="NCBI Taxonomy" id="1042163"/>
    <lineage>
        <taxon>Bacteria</taxon>
        <taxon>Bacillati</taxon>
        <taxon>Bacillota</taxon>
        <taxon>Bacilli</taxon>
        <taxon>Bacillales</taxon>
        <taxon>Paenibacillaceae</taxon>
        <taxon>Brevibacillus</taxon>
    </lineage>
</organism>
<dbReference type="PIRSF" id="PIRSF019083">
    <property type="entry name" value="UCP019083_VanZ"/>
    <property type="match status" value="1"/>
</dbReference>
<dbReference type="InterPro" id="IPR006976">
    <property type="entry name" value="VanZ-like"/>
</dbReference>
<dbReference type="STRING" id="1042163.BRLA_c042280"/>